<feature type="compositionally biased region" description="Polar residues" evidence="1">
    <location>
        <begin position="557"/>
        <end position="566"/>
    </location>
</feature>
<accession>A0AAD9S7D7</accession>
<name>A0AAD9S7D7_PHOAM</name>
<feature type="compositionally biased region" description="Polar residues" evidence="1">
    <location>
        <begin position="347"/>
        <end position="360"/>
    </location>
</feature>
<feature type="compositionally biased region" description="Low complexity" evidence="1">
    <location>
        <begin position="55"/>
        <end position="68"/>
    </location>
</feature>
<feature type="region of interest" description="Disordered" evidence="1">
    <location>
        <begin position="1"/>
        <end position="82"/>
    </location>
</feature>
<dbReference type="AlphaFoldDB" id="A0AAD9S7D7"/>
<keyword evidence="3" id="KW-1185">Reference proteome</keyword>
<feature type="compositionally biased region" description="Basic and acidic residues" evidence="1">
    <location>
        <begin position="932"/>
        <end position="949"/>
    </location>
</feature>
<feature type="compositionally biased region" description="Basic and acidic residues" evidence="1">
    <location>
        <begin position="656"/>
        <end position="676"/>
    </location>
</feature>
<evidence type="ECO:0000313" key="2">
    <source>
        <dbReference type="EMBL" id="KAK2600456.1"/>
    </source>
</evidence>
<reference evidence="2" key="1">
    <citation type="submission" date="2023-06" db="EMBL/GenBank/DDBJ databases">
        <authorList>
            <person name="Noh H."/>
        </authorList>
    </citation>
    <scope>NUCLEOTIDE SEQUENCE</scope>
    <source>
        <strain evidence="2">DUCC20226</strain>
    </source>
</reference>
<feature type="compositionally biased region" description="Basic and acidic residues" evidence="1">
    <location>
        <begin position="599"/>
        <end position="608"/>
    </location>
</feature>
<feature type="compositionally biased region" description="Polar residues" evidence="1">
    <location>
        <begin position="677"/>
        <end position="704"/>
    </location>
</feature>
<feature type="compositionally biased region" description="Polar residues" evidence="1">
    <location>
        <begin position="368"/>
        <end position="380"/>
    </location>
</feature>
<gene>
    <name evidence="2" type="ORF">N8I77_009984</name>
</gene>
<feature type="region of interest" description="Disordered" evidence="1">
    <location>
        <begin position="234"/>
        <end position="465"/>
    </location>
</feature>
<dbReference type="EMBL" id="JAUJFL010000006">
    <property type="protein sequence ID" value="KAK2600455.1"/>
    <property type="molecule type" value="Genomic_DNA"/>
</dbReference>
<evidence type="ECO:0000313" key="3">
    <source>
        <dbReference type="Proteomes" id="UP001265746"/>
    </source>
</evidence>
<feature type="region of interest" description="Disordered" evidence="1">
    <location>
        <begin position="499"/>
        <end position="872"/>
    </location>
</feature>
<organism evidence="2 3">
    <name type="scientific">Phomopsis amygdali</name>
    <name type="common">Fusicoccum amygdali</name>
    <dbReference type="NCBI Taxonomy" id="1214568"/>
    <lineage>
        <taxon>Eukaryota</taxon>
        <taxon>Fungi</taxon>
        <taxon>Dikarya</taxon>
        <taxon>Ascomycota</taxon>
        <taxon>Pezizomycotina</taxon>
        <taxon>Sordariomycetes</taxon>
        <taxon>Sordariomycetidae</taxon>
        <taxon>Diaporthales</taxon>
        <taxon>Diaporthaceae</taxon>
        <taxon>Diaporthe</taxon>
    </lineage>
</organism>
<feature type="compositionally biased region" description="Basic and acidic residues" evidence="1">
    <location>
        <begin position="453"/>
        <end position="462"/>
    </location>
</feature>
<feature type="compositionally biased region" description="Pro residues" evidence="1">
    <location>
        <begin position="706"/>
        <end position="721"/>
    </location>
</feature>
<protein>
    <submittedName>
        <fullName evidence="2">Uncharacterized protein</fullName>
    </submittedName>
</protein>
<feature type="compositionally biased region" description="Basic and acidic residues" evidence="1">
    <location>
        <begin position="413"/>
        <end position="434"/>
    </location>
</feature>
<comment type="caution">
    <text evidence="2">The sequence shown here is derived from an EMBL/GenBank/DDBJ whole genome shotgun (WGS) entry which is preliminary data.</text>
</comment>
<feature type="compositionally biased region" description="Basic and acidic residues" evidence="1">
    <location>
        <begin position="10"/>
        <end position="19"/>
    </location>
</feature>
<feature type="compositionally biased region" description="Pro residues" evidence="1">
    <location>
        <begin position="730"/>
        <end position="740"/>
    </location>
</feature>
<feature type="compositionally biased region" description="Polar residues" evidence="1">
    <location>
        <begin position="582"/>
        <end position="595"/>
    </location>
</feature>
<feature type="compositionally biased region" description="Polar residues" evidence="1">
    <location>
        <begin position="776"/>
        <end position="791"/>
    </location>
</feature>
<feature type="compositionally biased region" description="Polar residues" evidence="1">
    <location>
        <begin position="72"/>
        <end position="81"/>
    </location>
</feature>
<feature type="region of interest" description="Disordered" evidence="1">
    <location>
        <begin position="891"/>
        <end position="1001"/>
    </location>
</feature>
<feature type="compositionally biased region" description="Low complexity" evidence="1">
    <location>
        <begin position="959"/>
        <end position="971"/>
    </location>
</feature>
<dbReference type="EMBL" id="JAUJFL010000006">
    <property type="protein sequence ID" value="KAK2600456.1"/>
    <property type="molecule type" value="Genomic_DNA"/>
</dbReference>
<evidence type="ECO:0000256" key="1">
    <source>
        <dbReference type="SAM" id="MobiDB-lite"/>
    </source>
</evidence>
<feature type="region of interest" description="Disordered" evidence="1">
    <location>
        <begin position="139"/>
        <end position="196"/>
    </location>
</feature>
<feature type="compositionally biased region" description="Polar residues" evidence="1">
    <location>
        <begin position="893"/>
        <end position="909"/>
    </location>
</feature>
<dbReference type="Proteomes" id="UP001265746">
    <property type="component" value="Unassembled WGS sequence"/>
</dbReference>
<feature type="compositionally biased region" description="Pro residues" evidence="1">
    <location>
        <begin position="541"/>
        <end position="554"/>
    </location>
</feature>
<sequence>MVSFFGLKFGADKKKKEVEVVQPPPPPPQWKNDRTEVLLQCSGLLSTNPSRPGTAHSSRSSARRPFAAGGDRNSSASSAWDVNTDFRGVGAGRVGSIASISAGSGPFIPGHGRSLKSFGSEANLQLSLGARNGSSTSLVAPRLPFGGQGGGAGPRPGSAHSMRNSREKPWLSPLDVHPIKESTPGIAGPPRSPLGQLELMSPVLSDSSSLLGEDPEKFAQDISDRVTQEEKLARMKNEVEERRRVQAELEATARRNSEAARPKTAGGYPSPPASVSSDYIVPSVLVPGQKSGPFAAPAAREVRPASSGRDNLNSRLTPGSGPRTQDSPIRDARSVSRGRQLSVEGPQPSSRSPLGSNNSVIDDRSASRGRSQTADNNPPASSALRPREPVRGATVPAVKPQRSPLFQQSSPFDLHKPDGPHEKEEDVDEPKVDYRAANAPYGIPSPPLSNRQRTSEEAESRPVIRSVMAKRDTLVVGGPPRQSLGLQIAEFEKTLQQAQAMTALEKGPTFTTGSRSRGDSDGGSSNYSDVSESPMTIEPPLVSPKPFPLTPRPITPGSRSNSNSRDIPQANLPKLEAGWDQSAGSVGSITPTSWKRAQPAREEIKDSPAGRPRPRGPTPVRRPTAEEYGNVKVNTVASMASRIHRPDPNEYGIQIKRTESPFRTESPILKEVRRGSGTDTPSDGLSSNNTSRSNSPLPNHSHSVFSPPPAAKRPFPPPPAQPEWDHGPAPTAPPTTPLPIPEKSARRKKTQDTPGQQKPTPTQSPAPTPMSKSPGLASSASIIPDLNSNPNWPLPAPDASCSTSVTAEGGFGARRSLLRDKRSAPAPLNIAATRFAEDTGGPWTPDDAVSTKRPKTAGGNKEGPRQGSLIRVDTEFEWKEERYSTAVGGFNISEEQQQNQPAYQISSQGAAADDGSDKNGAIGMARGLSLKYDQEREQQKRGRAKERMKLMRAWTIDETATSPTSPTAAPTPGEPFDRTMRPNYGLRSPTGIADETGTRFI</sequence>
<feature type="compositionally biased region" description="Polar residues" evidence="1">
    <location>
        <begin position="752"/>
        <end position="761"/>
    </location>
</feature>
<proteinExistence type="predicted"/>
<feature type="compositionally biased region" description="Basic and acidic residues" evidence="1">
    <location>
        <begin position="234"/>
        <end position="261"/>
    </location>
</feature>
<feature type="compositionally biased region" description="Polar residues" evidence="1">
    <location>
        <begin position="308"/>
        <end position="327"/>
    </location>
</feature>